<feature type="transmembrane region" description="Helical" evidence="1">
    <location>
        <begin position="78"/>
        <end position="97"/>
    </location>
</feature>
<keyword evidence="1" id="KW-0472">Membrane</keyword>
<evidence type="ECO:0000256" key="1">
    <source>
        <dbReference type="SAM" id="Phobius"/>
    </source>
</evidence>
<reference evidence="2 3" key="1">
    <citation type="submission" date="2024-07" db="EMBL/GenBank/DDBJ databases">
        <title>Section-level genome sequencing and comparative genomics of Aspergillus sections Usti and Cavernicolus.</title>
        <authorList>
            <consortium name="Lawrence Berkeley National Laboratory"/>
            <person name="Nybo J.L."/>
            <person name="Vesth T.C."/>
            <person name="Theobald S."/>
            <person name="Frisvad J.C."/>
            <person name="Larsen T.O."/>
            <person name="Kjaerboelling I."/>
            <person name="Rothschild-Mancinelli K."/>
            <person name="Lyhne E.K."/>
            <person name="Kogle M.E."/>
            <person name="Barry K."/>
            <person name="Clum A."/>
            <person name="Na H."/>
            <person name="Ledsgaard L."/>
            <person name="Lin J."/>
            <person name="Lipzen A."/>
            <person name="Kuo A."/>
            <person name="Riley R."/>
            <person name="Mondo S."/>
            <person name="LaButti K."/>
            <person name="Haridas S."/>
            <person name="Pangalinan J."/>
            <person name="Salamov A.A."/>
            <person name="Simmons B.A."/>
            <person name="Magnuson J.K."/>
            <person name="Chen J."/>
            <person name="Drula E."/>
            <person name="Henrissat B."/>
            <person name="Wiebenga A."/>
            <person name="Lubbers R.J."/>
            <person name="Gomes A.C."/>
            <person name="Makela M.R."/>
            <person name="Stajich J."/>
            <person name="Grigoriev I.V."/>
            <person name="Mortensen U.H."/>
            <person name="De vries R.P."/>
            <person name="Baker S.E."/>
            <person name="Andersen M.R."/>
        </authorList>
    </citation>
    <scope>NUCLEOTIDE SEQUENCE [LARGE SCALE GENOMIC DNA]</scope>
    <source>
        <strain evidence="2 3">CBS 600.67</strain>
    </source>
</reference>
<accession>A0ABR4IBW7</accession>
<keyword evidence="1" id="KW-0812">Transmembrane</keyword>
<organism evidence="2 3">
    <name type="scientific">Aspergillus cavernicola</name>
    <dbReference type="NCBI Taxonomy" id="176166"/>
    <lineage>
        <taxon>Eukaryota</taxon>
        <taxon>Fungi</taxon>
        <taxon>Dikarya</taxon>
        <taxon>Ascomycota</taxon>
        <taxon>Pezizomycotina</taxon>
        <taxon>Eurotiomycetes</taxon>
        <taxon>Eurotiomycetidae</taxon>
        <taxon>Eurotiales</taxon>
        <taxon>Aspergillaceae</taxon>
        <taxon>Aspergillus</taxon>
        <taxon>Aspergillus subgen. Nidulantes</taxon>
    </lineage>
</organism>
<dbReference type="EMBL" id="JBFXLS010000043">
    <property type="protein sequence ID" value="KAL2824457.1"/>
    <property type="molecule type" value="Genomic_DNA"/>
</dbReference>
<name>A0ABR4IBW7_9EURO</name>
<evidence type="ECO:0000313" key="2">
    <source>
        <dbReference type="EMBL" id="KAL2824457.1"/>
    </source>
</evidence>
<dbReference type="Proteomes" id="UP001610335">
    <property type="component" value="Unassembled WGS sequence"/>
</dbReference>
<evidence type="ECO:0000313" key="3">
    <source>
        <dbReference type="Proteomes" id="UP001610335"/>
    </source>
</evidence>
<keyword evidence="1" id="KW-1133">Transmembrane helix</keyword>
<sequence length="110" mass="11885">MSVIINAAGLAITAWSIVDHLGSKTPDPEKDIQVSLFVGDAPNLGGRTGVPVGDSTPVKYKDYKEWQRRLTDGRAGPFLVSLLTLPLILHVLVYSFVSTDSITGVYLIDD</sequence>
<comment type="caution">
    <text evidence="2">The sequence shown here is derived from an EMBL/GenBank/DDBJ whole genome shotgun (WGS) entry which is preliminary data.</text>
</comment>
<gene>
    <name evidence="2" type="ORF">BDW59DRAFT_162347</name>
</gene>
<protein>
    <submittedName>
        <fullName evidence="2">Uncharacterized protein</fullName>
    </submittedName>
</protein>
<proteinExistence type="predicted"/>
<keyword evidence="3" id="KW-1185">Reference proteome</keyword>